<keyword evidence="4" id="KW-0862">Zinc</keyword>
<proteinExistence type="predicted"/>
<dbReference type="PANTHER" id="PTHR46481">
    <property type="entry name" value="ZINC FINGER BED DOMAIN-CONTAINING PROTEIN 4"/>
    <property type="match status" value="1"/>
</dbReference>
<feature type="non-terminal residue" evidence="6">
    <location>
        <position position="529"/>
    </location>
</feature>
<keyword evidence="5" id="KW-0539">Nucleus</keyword>
<reference evidence="6" key="1">
    <citation type="submission" date="2021-06" db="EMBL/GenBank/DDBJ databases">
        <authorList>
            <person name="Kallberg Y."/>
            <person name="Tangrot J."/>
            <person name="Rosling A."/>
        </authorList>
    </citation>
    <scope>NUCLEOTIDE SEQUENCE</scope>
    <source>
        <strain evidence="6">FL966</strain>
    </source>
</reference>
<comment type="subcellular location">
    <subcellularLocation>
        <location evidence="1">Nucleus</location>
    </subcellularLocation>
</comment>
<dbReference type="OrthoDB" id="2414695at2759"/>
<dbReference type="InterPro" id="IPR052035">
    <property type="entry name" value="ZnF_BED_domain_contain"/>
</dbReference>
<sequence length="529" mass="61111">MSDEHLDDIVLEDSNVNLDGLEFDYMDFNKDSPQSPTFSQTSDQSLVNEDLPQLPALLQTGLVKRKKIERQGGSPVKVFYNITLIDNIEFWVCRHKACIPRTKYIKDGSTSNLCQAKVVVKNNSCEFCIIPESSQTTLIQAFNKTKKYTFSNPKQKKLDNNIAAFIVEELQPFSITQSRALKRIVEGLDAQANVLSNDRLKEIFINSENKILQNIREYALNNNGDPYIGLTLHWINDSFQVKEMIGNISYLPYPHISECLFNKIVEILDNLNLKHITISGTVDNGRNIKSCLESESPKQKQFFLEAQMEMEDWDNFLFVVRDVSMRWNSTFYLLKRLTILKPVMYKYKSFLVEGNENSILQSYEEKELSSNEWEKVTKLVKLLYPYEVVTKKLSGSQYPTLSQAWFVINFIKGKLDCAITNNVDVQKFKTLLHESIKNRFLEPSKPIRLTAFLDPRTKDMQIFTEEEKNHTISEARIEYLELATNYYVDNISDTVPSDIMNADNDIFSDPSATYLQEHSNEQDDDNITN</sequence>
<dbReference type="SUPFAM" id="SSF53098">
    <property type="entry name" value="Ribonuclease H-like"/>
    <property type="match status" value="1"/>
</dbReference>
<dbReference type="EMBL" id="CAJVQA010021444">
    <property type="protein sequence ID" value="CAG8768958.1"/>
    <property type="molecule type" value="Genomic_DNA"/>
</dbReference>
<keyword evidence="3" id="KW-0863">Zinc-finger</keyword>
<dbReference type="InterPro" id="IPR012337">
    <property type="entry name" value="RNaseH-like_sf"/>
</dbReference>
<name>A0A9N9NYR6_9GLOM</name>
<protein>
    <submittedName>
        <fullName evidence="6">19924_t:CDS:1</fullName>
    </submittedName>
</protein>
<evidence type="ECO:0000256" key="5">
    <source>
        <dbReference type="ARBA" id="ARBA00023242"/>
    </source>
</evidence>
<keyword evidence="7" id="KW-1185">Reference proteome</keyword>
<evidence type="ECO:0000313" key="6">
    <source>
        <dbReference type="EMBL" id="CAG8768958.1"/>
    </source>
</evidence>
<dbReference type="GO" id="GO:0005634">
    <property type="term" value="C:nucleus"/>
    <property type="evidence" value="ECO:0007669"/>
    <property type="project" value="UniProtKB-SubCell"/>
</dbReference>
<evidence type="ECO:0000256" key="4">
    <source>
        <dbReference type="ARBA" id="ARBA00022833"/>
    </source>
</evidence>
<dbReference type="AlphaFoldDB" id="A0A9N9NYR6"/>
<evidence type="ECO:0000256" key="3">
    <source>
        <dbReference type="ARBA" id="ARBA00022771"/>
    </source>
</evidence>
<gene>
    <name evidence="6" type="ORF">CPELLU_LOCUS15757</name>
</gene>
<keyword evidence="2" id="KW-0479">Metal-binding</keyword>
<evidence type="ECO:0000256" key="1">
    <source>
        <dbReference type="ARBA" id="ARBA00004123"/>
    </source>
</evidence>
<dbReference type="GO" id="GO:0008270">
    <property type="term" value="F:zinc ion binding"/>
    <property type="evidence" value="ECO:0007669"/>
    <property type="project" value="UniProtKB-KW"/>
</dbReference>
<evidence type="ECO:0000313" key="7">
    <source>
        <dbReference type="Proteomes" id="UP000789759"/>
    </source>
</evidence>
<dbReference type="Proteomes" id="UP000789759">
    <property type="component" value="Unassembled WGS sequence"/>
</dbReference>
<dbReference type="PANTHER" id="PTHR46481:SF10">
    <property type="entry name" value="ZINC FINGER BED DOMAIN-CONTAINING PROTEIN 39"/>
    <property type="match status" value="1"/>
</dbReference>
<organism evidence="6 7">
    <name type="scientific">Cetraspora pellucida</name>
    <dbReference type="NCBI Taxonomy" id="1433469"/>
    <lineage>
        <taxon>Eukaryota</taxon>
        <taxon>Fungi</taxon>
        <taxon>Fungi incertae sedis</taxon>
        <taxon>Mucoromycota</taxon>
        <taxon>Glomeromycotina</taxon>
        <taxon>Glomeromycetes</taxon>
        <taxon>Diversisporales</taxon>
        <taxon>Gigasporaceae</taxon>
        <taxon>Cetraspora</taxon>
    </lineage>
</organism>
<evidence type="ECO:0000256" key="2">
    <source>
        <dbReference type="ARBA" id="ARBA00022723"/>
    </source>
</evidence>
<accession>A0A9N9NYR6</accession>
<comment type="caution">
    <text evidence="6">The sequence shown here is derived from an EMBL/GenBank/DDBJ whole genome shotgun (WGS) entry which is preliminary data.</text>
</comment>